<evidence type="ECO:0000259" key="5">
    <source>
        <dbReference type="PROSITE" id="PS50835"/>
    </source>
</evidence>
<dbReference type="Gene3D" id="2.60.40.10">
    <property type="entry name" value="Immunoglobulins"/>
    <property type="match status" value="1"/>
</dbReference>
<protein>
    <recommendedName>
        <fullName evidence="5">Ig-like domain-containing protein</fullName>
    </recommendedName>
</protein>
<dbReference type="InterPro" id="IPR013783">
    <property type="entry name" value="Ig-like_fold"/>
</dbReference>
<keyword evidence="2" id="KW-0812">Transmembrane</keyword>
<keyword evidence="3" id="KW-1133">Transmembrane helix</keyword>
<dbReference type="Pfam" id="PF07654">
    <property type="entry name" value="C1-set"/>
    <property type="match status" value="1"/>
</dbReference>
<dbReference type="InterPro" id="IPR007110">
    <property type="entry name" value="Ig-like_dom"/>
</dbReference>
<evidence type="ECO:0000256" key="3">
    <source>
        <dbReference type="ARBA" id="ARBA00022989"/>
    </source>
</evidence>
<dbReference type="GeneTree" id="ENSGT00950000183127"/>
<organism evidence="6 7">
    <name type="scientific">Salmo trutta</name>
    <name type="common">Brown trout</name>
    <dbReference type="NCBI Taxonomy" id="8032"/>
    <lineage>
        <taxon>Eukaryota</taxon>
        <taxon>Metazoa</taxon>
        <taxon>Chordata</taxon>
        <taxon>Craniata</taxon>
        <taxon>Vertebrata</taxon>
        <taxon>Euteleostomi</taxon>
        <taxon>Actinopterygii</taxon>
        <taxon>Neopterygii</taxon>
        <taxon>Teleostei</taxon>
        <taxon>Protacanthopterygii</taxon>
        <taxon>Salmoniformes</taxon>
        <taxon>Salmonidae</taxon>
        <taxon>Salmoninae</taxon>
        <taxon>Salmo</taxon>
    </lineage>
</organism>
<dbReference type="Gene3D" id="3.10.320.10">
    <property type="entry name" value="Class II Histocompatibility Antigen, M Beta Chain, Chain B, domain 1"/>
    <property type="match status" value="1"/>
</dbReference>
<evidence type="ECO:0000313" key="7">
    <source>
        <dbReference type="Proteomes" id="UP000472277"/>
    </source>
</evidence>
<dbReference type="SMART" id="SM00407">
    <property type="entry name" value="IGc1"/>
    <property type="match status" value="1"/>
</dbReference>
<dbReference type="PANTHER" id="PTHR19944:SF99">
    <property type="entry name" value="HLA CLASS II HISTOCOMPATIBILITY ANTIGEN, DRB1 BETA CHAIN"/>
    <property type="match status" value="1"/>
</dbReference>
<dbReference type="Proteomes" id="UP000472277">
    <property type="component" value="Unassembled WGS sequence"/>
</dbReference>
<reference evidence="6" key="2">
    <citation type="submission" date="2025-09" db="UniProtKB">
        <authorList>
            <consortium name="Ensembl"/>
        </authorList>
    </citation>
    <scope>IDENTIFICATION</scope>
</reference>
<dbReference type="SUPFAM" id="SSF48726">
    <property type="entry name" value="Immunoglobulin"/>
    <property type="match status" value="1"/>
</dbReference>
<dbReference type="PANTHER" id="PTHR19944">
    <property type="entry name" value="MHC CLASS II-RELATED"/>
    <property type="match status" value="1"/>
</dbReference>
<evidence type="ECO:0000256" key="4">
    <source>
        <dbReference type="ARBA" id="ARBA00023180"/>
    </source>
</evidence>
<dbReference type="InterPro" id="IPR036179">
    <property type="entry name" value="Ig-like_dom_sf"/>
</dbReference>
<dbReference type="InterPro" id="IPR050160">
    <property type="entry name" value="MHC/Immunoglobulin"/>
</dbReference>
<feature type="domain" description="Ig-like" evidence="5">
    <location>
        <begin position="113"/>
        <end position="202"/>
    </location>
</feature>
<dbReference type="InterPro" id="IPR014745">
    <property type="entry name" value="MHC_II_a/b_N"/>
</dbReference>
<dbReference type="OMA" id="YKKKCAV"/>
<dbReference type="InParanoid" id="A0A674D4R6"/>
<dbReference type="Ensembl" id="ENSSTUT00000096821.1">
    <property type="protein sequence ID" value="ENSSTUP00000091002.1"/>
    <property type="gene ID" value="ENSSTUG00000039974.1"/>
</dbReference>
<evidence type="ECO:0000256" key="2">
    <source>
        <dbReference type="ARBA" id="ARBA00022692"/>
    </source>
</evidence>
<keyword evidence="3" id="KW-0472">Membrane</keyword>
<dbReference type="AlphaFoldDB" id="A0A674D4R6"/>
<sequence>MILQEKKNTVCLTIKEKNLNIIRFLMTLLYSLFKVYSSDVDFTHINARCEFREGHDIEYILEFHFNNMMMAWYNSTTGNWTGYTPHGLDVARLFNGNPYYHYSPRKRRLTFEPYISLRSVELFSTRHPAMLVCSAYDFYPKPIRVTWLKNGQEVTADVTSTEELANGDWTYQIYSHLEYTPTTGERITCMVEHFSLTEPKLYKWGKRLWSKK</sequence>
<dbReference type="GO" id="GO:0006955">
    <property type="term" value="P:immune response"/>
    <property type="evidence" value="ECO:0007669"/>
    <property type="project" value="InterPro"/>
</dbReference>
<keyword evidence="7" id="KW-1185">Reference proteome</keyword>
<accession>A0A674D4R6</accession>
<evidence type="ECO:0000256" key="1">
    <source>
        <dbReference type="ARBA" id="ARBA00004479"/>
    </source>
</evidence>
<keyword evidence="4" id="KW-0325">Glycoprotein</keyword>
<dbReference type="SUPFAM" id="SSF54452">
    <property type="entry name" value="MHC antigen-recognition domain"/>
    <property type="match status" value="1"/>
</dbReference>
<evidence type="ECO:0000313" key="6">
    <source>
        <dbReference type="Ensembl" id="ENSSTUP00000091002.1"/>
    </source>
</evidence>
<dbReference type="GO" id="GO:0042613">
    <property type="term" value="C:MHC class II protein complex"/>
    <property type="evidence" value="ECO:0007669"/>
    <property type="project" value="InterPro"/>
</dbReference>
<dbReference type="PROSITE" id="PS50835">
    <property type="entry name" value="IG_LIKE"/>
    <property type="match status" value="1"/>
</dbReference>
<proteinExistence type="predicted"/>
<dbReference type="InterPro" id="IPR011162">
    <property type="entry name" value="MHC_I/II-like_Ag-recog"/>
</dbReference>
<comment type="subcellular location">
    <subcellularLocation>
        <location evidence="1">Membrane</location>
        <topology evidence="1">Single-pass type I membrane protein</topology>
    </subcellularLocation>
</comment>
<dbReference type="GO" id="GO:0019882">
    <property type="term" value="P:antigen processing and presentation"/>
    <property type="evidence" value="ECO:0007669"/>
    <property type="project" value="InterPro"/>
</dbReference>
<name>A0A674D4R6_SALTR</name>
<reference evidence="6" key="1">
    <citation type="submission" date="2025-08" db="UniProtKB">
        <authorList>
            <consortium name="Ensembl"/>
        </authorList>
    </citation>
    <scope>IDENTIFICATION</scope>
</reference>
<dbReference type="InterPro" id="IPR003597">
    <property type="entry name" value="Ig_C1-set"/>
</dbReference>